<dbReference type="InterPro" id="IPR001279">
    <property type="entry name" value="Metallo-B-lactamas"/>
</dbReference>
<dbReference type="Gene3D" id="3.60.15.10">
    <property type="entry name" value="Ribonuclease Z/Hydroxyacylglutathione hydrolase-like"/>
    <property type="match status" value="1"/>
</dbReference>
<dbReference type="EMBL" id="LCKS01000010">
    <property type="protein sequence ID" value="KKU02645.1"/>
    <property type="molecule type" value="Genomic_DNA"/>
</dbReference>
<gene>
    <name evidence="2" type="ORF">UX05_C0010G0037</name>
</gene>
<dbReference type="Pfam" id="PF00753">
    <property type="entry name" value="Lactamase_B"/>
    <property type="match status" value="1"/>
</dbReference>
<evidence type="ECO:0000259" key="1">
    <source>
        <dbReference type="Pfam" id="PF00753"/>
    </source>
</evidence>
<feature type="domain" description="Metallo-beta-lactamase" evidence="1">
    <location>
        <begin position="77"/>
        <end position="152"/>
    </location>
</feature>
<dbReference type="PANTHER" id="PTHR42951">
    <property type="entry name" value="METALLO-BETA-LACTAMASE DOMAIN-CONTAINING"/>
    <property type="match status" value="1"/>
</dbReference>
<comment type="caution">
    <text evidence="2">The sequence shown here is derived from an EMBL/GenBank/DDBJ whole genome shotgun (WGS) entry which is preliminary data.</text>
</comment>
<evidence type="ECO:0000313" key="2">
    <source>
        <dbReference type="EMBL" id="KKU02645.1"/>
    </source>
</evidence>
<dbReference type="AlphaFoldDB" id="A0A0G1Q1X6"/>
<protein>
    <recommendedName>
        <fullName evidence="1">Metallo-beta-lactamase domain-containing protein</fullName>
    </recommendedName>
</protein>
<dbReference type="InterPro" id="IPR036866">
    <property type="entry name" value="RibonucZ/Hydroxyglut_hydro"/>
</dbReference>
<accession>A0A0G1Q1X6</accession>
<sequence>MNHELLLSDLVGLKSYSGHEAGVRDFAKEWFKKRSIEMVNEGVISEFTDRTPPGFDLAVYAVQGYALIDPILTDNYKLNLGNRSFTVLNTPGHTPGGICLFEEKTGLLFTSDLLYQGPLYCYAEESSAQDYYSSLKRIQVVEKDVAVIHPGHNYNHASLRLIDFAIECFDRALNNQPPDSLNSGYQEYRHPSMPRLAVRIKHP</sequence>
<dbReference type="InterPro" id="IPR050855">
    <property type="entry name" value="NDM-1-like"/>
</dbReference>
<proteinExistence type="predicted"/>
<organism evidence="2 3">
    <name type="scientific">Candidatus Amesbacteria bacterium GW2011_GWC2_45_19</name>
    <dbReference type="NCBI Taxonomy" id="1618366"/>
    <lineage>
        <taxon>Bacteria</taxon>
        <taxon>Candidatus Amesiibacteriota</taxon>
    </lineage>
</organism>
<evidence type="ECO:0000313" key="3">
    <source>
        <dbReference type="Proteomes" id="UP000034264"/>
    </source>
</evidence>
<reference evidence="2 3" key="1">
    <citation type="journal article" date="2015" name="Nature">
        <title>rRNA introns, odd ribosomes, and small enigmatic genomes across a large radiation of phyla.</title>
        <authorList>
            <person name="Brown C.T."/>
            <person name="Hug L.A."/>
            <person name="Thomas B.C."/>
            <person name="Sharon I."/>
            <person name="Castelle C.J."/>
            <person name="Singh A."/>
            <person name="Wilkins M.J."/>
            <person name="Williams K.H."/>
            <person name="Banfield J.F."/>
        </authorList>
    </citation>
    <scope>NUCLEOTIDE SEQUENCE [LARGE SCALE GENOMIC DNA]</scope>
</reference>
<dbReference type="SUPFAM" id="SSF56281">
    <property type="entry name" value="Metallo-hydrolase/oxidoreductase"/>
    <property type="match status" value="1"/>
</dbReference>
<dbReference type="PANTHER" id="PTHR42951:SF4">
    <property type="entry name" value="ACYL-COENZYME A THIOESTERASE MBLAC2"/>
    <property type="match status" value="1"/>
</dbReference>
<dbReference type="Proteomes" id="UP000034264">
    <property type="component" value="Unassembled WGS sequence"/>
</dbReference>
<name>A0A0G1Q1X6_9BACT</name>